<feature type="compositionally biased region" description="Low complexity" evidence="8">
    <location>
        <begin position="2751"/>
        <end position="2770"/>
    </location>
</feature>
<feature type="compositionally biased region" description="Polar residues" evidence="8">
    <location>
        <begin position="2326"/>
        <end position="2338"/>
    </location>
</feature>
<protein>
    <recommendedName>
        <fullName evidence="3">HECT-type E3 ubiquitin transferase</fullName>
        <ecNumber evidence="3">2.3.2.26</ecNumber>
    </recommendedName>
</protein>
<feature type="compositionally biased region" description="Acidic residues" evidence="8">
    <location>
        <begin position="1905"/>
        <end position="1921"/>
    </location>
</feature>
<dbReference type="InterPro" id="IPR009060">
    <property type="entry name" value="UBA-like_sf"/>
</dbReference>
<dbReference type="InterPro" id="IPR016024">
    <property type="entry name" value="ARM-type_fold"/>
</dbReference>
<dbReference type="InParanoid" id="A0A4Q1BTW9"/>
<feature type="region of interest" description="Disordered" evidence="8">
    <location>
        <begin position="1256"/>
        <end position="1280"/>
    </location>
</feature>
<feature type="region of interest" description="Disordered" evidence="8">
    <location>
        <begin position="2607"/>
        <end position="2629"/>
    </location>
</feature>
<dbReference type="Pfam" id="PF00632">
    <property type="entry name" value="HECT"/>
    <property type="match status" value="1"/>
</dbReference>
<dbReference type="SUPFAM" id="SSF46934">
    <property type="entry name" value="UBA-like"/>
    <property type="match status" value="1"/>
</dbReference>
<organism evidence="11 12">
    <name type="scientific">Tremella mesenterica</name>
    <name type="common">Jelly fungus</name>
    <dbReference type="NCBI Taxonomy" id="5217"/>
    <lineage>
        <taxon>Eukaryota</taxon>
        <taxon>Fungi</taxon>
        <taxon>Dikarya</taxon>
        <taxon>Basidiomycota</taxon>
        <taxon>Agaricomycotina</taxon>
        <taxon>Tremellomycetes</taxon>
        <taxon>Tremellales</taxon>
        <taxon>Tremellaceae</taxon>
        <taxon>Tremella</taxon>
    </lineage>
</organism>
<evidence type="ECO:0000259" key="10">
    <source>
        <dbReference type="PROSITE" id="PS50237"/>
    </source>
</evidence>
<evidence type="ECO:0000256" key="5">
    <source>
        <dbReference type="ARBA" id="ARBA00022786"/>
    </source>
</evidence>
<dbReference type="Proteomes" id="UP000289152">
    <property type="component" value="Unassembled WGS sequence"/>
</dbReference>
<dbReference type="CDD" id="cd00078">
    <property type="entry name" value="HECTc"/>
    <property type="match status" value="1"/>
</dbReference>
<keyword evidence="4" id="KW-0808">Transferase</keyword>
<feature type="region of interest" description="Disordered" evidence="8">
    <location>
        <begin position="2733"/>
        <end position="2792"/>
    </location>
</feature>
<dbReference type="VEuPathDB" id="FungiDB:TREMEDRAFT_70589"/>
<feature type="region of interest" description="Disordered" evidence="8">
    <location>
        <begin position="1143"/>
        <end position="1169"/>
    </location>
</feature>
<dbReference type="SMART" id="SM00119">
    <property type="entry name" value="HECTc"/>
    <property type="match status" value="1"/>
</dbReference>
<evidence type="ECO:0000256" key="4">
    <source>
        <dbReference type="ARBA" id="ARBA00022679"/>
    </source>
</evidence>
<feature type="compositionally biased region" description="Polar residues" evidence="8">
    <location>
        <begin position="2771"/>
        <end position="2785"/>
    </location>
</feature>
<comment type="caution">
    <text evidence="11">The sequence shown here is derived from an EMBL/GenBank/DDBJ whole genome shotgun (WGS) entry which is preliminary data.</text>
</comment>
<dbReference type="Pfam" id="PF22562">
    <property type="entry name" value="UBA_7"/>
    <property type="match status" value="1"/>
</dbReference>
<dbReference type="InterPro" id="IPR015940">
    <property type="entry name" value="UBA"/>
</dbReference>
<keyword evidence="12" id="KW-1185">Reference proteome</keyword>
<feature type="region of interest" description="Disordered" evidence="8">
    <location>
        <begin position="201"/>
        <end position="234"/>
    </location>
</feature>
<evidence type="ECO:0000256" key="8">
    <source>
        <dbReference type="SAM" id="MobiDB-lite"/>
    </source>
</evidence>
<feature type="compositionally biased region" description="Basic and acidic residues" evidence="8">
    <location>
        <begin position="2360"/>
        <end position="2370"/>
    </location>
</feature>
<comment type="catalytic activity">
    <reaction evidence="1">
        <text>S-ubiquitinyl-[E2 ubiquitin-conjugating enzyme]-L-cysteine + [acceptor protein]-L-lysine = [E2 ubiquitin-conjugating enzyme]-L-cysteine + N(6)-ubiquitinyl-[acceptor protein]-L-lysine.</text>
        <dbReference type="EC" id="2.3.2.26"/>
    </reaction>
</comment>
<evidence type="ECO:0000259" key="9">
    <source>
        <dbReference type="PROSITE" id="PS50030"/>
    </source>
</evidence>
<dbReference type="InterPro" id="IPR010309">
    <property type="entry name" value="E3_Ub_ligase_DUF908"/>
</dbReference>
<evidence type="ECO:0000256" key="2">
    <source>
        <dbReference type="ARBA" id="ARBA00004906"/>
    </source>
</evidence>
<evidence type="ECO:0000256" key="1">
    <source>
        <dbReference type="ARBA" id="ARBA00000885"/>
    </source>
</evidence>
<keyword evidence="5 7" id="KW-0833">Ubl conjugation pathway</keyword>
<feature type="compositionally biased region" description="Acidic residues" evidence="8">
    <location>
        <begin position="1960"/>
        <end position="1983"/>
    </location>
</feature>
<dbReference type="FunFam" id="3.90.1750.10:FF:000003">
    <property type="entry name" value="E3 ubiquitin-protein ligase UPL1"/>
    <property type="match status" value="1"/>
</dbReference>
<dbReference type="EC" id="2.3.2.26" evidence="3"/>
<dbReference type="PANTHER" id="PTHR11254:SF67">
    <property type="entry name" value="E3 UBIQUITIN-PROTEIN LIGASE HUWE1"/>
    <property type="match status" value="1"/>
</dbReference>
<dbReference type="GO" id="GO:0000209">
    <property type="term" value="P:protein polyubiquitination"/>
    <property type="evidence" value="ECO:0007669"/>
    <property type="project" value="TreeGrafter"/>
</dbReference>
<dbReference type="GO" id="GO:0005634">
    <property type="term" value="C:nucleus"/>
    <property type="evidence" value="ECO:0007669"/>
    <property type="project" value="TreeGrafter"/>
</dbReference>
<gene>
    <name evidence="11" type="ORF">M231_01166</name>
</gene>
<feature type="region of interest" description="Disordered" evidence="8">
    <location>
        <begin position="1896"/>
        <end position="1983"/>
    </location>
</feature>
<dbReference type="FunFam" id="3.30.2160.10:FF:000001">
    <property type="entry name" value="E3 ubiquitin-protein ligase NEDD4-like"/>
    <property type="match status" value="1"/>
</dbReference>
<dbReference type="SUPFAM" id="SSF48371">
    <property type="entry name" value="ARM repeat"/>
    <property type="match status" value="1"/>
</dbReference>
<dbReference type="InterPro" id="IPR010314">
    <property type="entry name" value="E3_Ub_ligase_DUF913"/>
</dbReference>
<dbReference type="Gene3D" id="3.30.2410.10">
    <property type="entry name" value="Hect, E3 ligase catalytic domain"/>
    <property type="match status" value="1"/>
</dbReference>
<feature type="domain" description="HECT" evidence="10">
    <location>
        <begin position="3075"/>
        <end position="3410"/>
    </location>
</feature>
<comment type="pathway">
    <text evidence="2">Protein modification; protein ubiquitination.</text>
</comment>
<reference evidence="11 12" key="1">
    <citation type="submission" date="2016-06" db="EMBL/GenBank/DDBJ databases">
        <title>Evolution of pathogenesis and genome organization in the Tremellales.</title>
        <authorList>
            <person name="Cuomo C."/>
            <person name="Litvintseva A."/>
            <person name="Heitman J."/>
            <person name="Chen Y."/>
            <person name="Sun S."/>
            <person name="Springer D."/>
            <person name="Dromer F."/>
            <person name="Young S."/>
            <person name="Zeng Q."/>
            <person name="Chapman S."/>
            <person name="Gujja S."/>
            <person name="Saif S."/>
            <person name="Birren B."/>
        </authorList>
    </citation>
    <scope>NUCLEOTIDE SEQUENCE [LARGE SCALE GENOMIC DNA]</scope>
    <source>
        <strain evidence="11 12">ATCC 28783</strain>
    </source>
</reference>
<evidence type="ECO:0000313" key="12">
    <source>
        <dbReference type="Proteomes" id="UP000289152"/>
    </source>
</evidence>
<dbReference type="OrthoDB" id="8068875at2759"/>
<dbReference type="InterPro" id="IPR000569">
    <property type="entry name" value="HECT_dom"/>
</dbReference>
<dbReference type="PROSITE" id="PS50237">
    <property type="entry name" value="HECT"/>
    <property type="match status" value="1"/>
</dbReference>
<feature type="compositionally biased region" description="Basic and acidic residues" evidence="8">
    <location>
        <begin position="1270"/>
        <end position="1280"/>
    </location>
</feature>
<evidence type="ECO:0000256" key="6">
    <source>
        <dbReference type="ARBA" id="ARBA00034494"/>
    </source>
</evidence>
<evidence type="ECO:0000313" key="11">
    <source>
        <dbReference type="EMBL" id="RXK41458.1"/>
    </source>
</evidence>
<feature type="region of interest" description="Disordered" evidence="8">
    <location>
        <begin position="1217"/>
        <end position="1243"/>
    </location>
</feature>
<feature type="active site" description="Glycyl thioester intermediate" evidence="7">
    <location>
        <position position="3378"/>
    </location>
</feature>
<dbReference type="GO" id="GO:0061630">
    <property type="term" value="F:ubiquitin protein ligase activity"/>
    <property type="evidence" value="ECO:0007669"/>
    <property type="project" value="UniProtKB-EC"/>
</dbReference>
<feature type="compositionally biased region" description="Pro residues" evidence="8">
    <location>
        <begin position="1155"/>
        <end position="1169"/>
    </location>
</feature>
<dbReference type="Pfam" id="PF14377">
    <property type="entry name" value="UBM"/>
    <property type="match status" value="2"/>
</dbReference>
<dbReference type="Pfam" id="PF06025">
    <property type="entry name" value="DUF913"/>
    <property type="match status" value="1"/>
</dbReference>
<dbReference type="InterPro" id="IPR025527">
    <property type="entry name" value="HUWE1/Rev1_UBM"/>
</dbReference>
<dbReference type="Gene3D" id="3.90.1750.10">
    <property type="entry name" value="Hect, E3 ligase catalytic domains"/>
    <property type="match status" value="1"/>
</dbReference>
<dbReference type="STRING" id="5217.A0A4Q1BTW9"/>
<dbReference type="FunCoup" id="A0A4Q1BTW9">
    <property type="interactions" value="691"/>
</dbReference>
<dbReference type="PANTHER" id="PTHR11254">
    <property type="entry name" value="HECT DOMAIN UBIQUITIN-PROTEIN LIGASE"/>
    <property type="match status" value="1"/>
</dbReference>
<accession>A0A4Q1BTW9</accession>
<dbReference type="InterPro" id="IPR050409">
    <property type="entry name" value="E3_ubiq-protein_ligase"/>
</dbReference>
<dbReference type="Pfam" id="PF06012">
    <property type="entry name" value="DUF908"/>
    <property type="match status" value="1"/>
</dbReference>
<dbReference type="EMBL" id="SDIL01000008">
    <property type="protein sequence ID" value="RXK41458.1"/>
    <property type="molecule type" value="Genomic_DNA"/>
</dbReference>
<dbReference type="GO" id="GO:0005737">
    <property type="term" value="C:cytoplasm"/>
    <property type="evidence" value="ECO:0007669"/>
    <property type="project" value="TreeGrafter"/>
</dbReference>
<feature type="compositionally biased region" description="Low complexity" evidence="8">
    <location>
        <begin position="2466"/>
        <end position="2480"/>
    </location>
</feature>
<name>A0A4Q1BTW9_TREME</name>
<evidence type="ECO:0000256" key="3">
    <source>
        <dbReference type="ARBA" id="ARBA00012485"/>
    </source>
</evidence>
<dbReference type="Gene3D" id="1.10.8.10">
    <property type="entry name" value="DNA helicase RuvA subunit, C-terminal domain"/>
    <property type="match status" value="1"/>
</dbReference>
<feature type="region of interest" description="Disordered" evidence="8">
    <location>
        <begin position="1859"/>
        <end position="1881"/>
    </location>
</feature>
<comment type="similarity">
    <text evidence="6">Belongs to the UPL family. TOM1/PTR1 subfamily.</text>
</comment>
<feature type="compositionally biased region" description="Polar residues" evidence="8">
    <location>
        <begin position="2303"/>
        <end position="2316"/>
    </location>
</feature>
<dbReference type="FunFam" id="3.30.2410.10:FF:000009">
    <property type="entry name" value="Probable E3 ubiquitin-protein ligase HECTD2"/>
    <property type="match status" value="1"/>
</dbReference>
<feature type="region of interest" description="Disordered" evidence="8">
    <location>
        <begin position="2257"/>
        <end position="2375"/>
    </location>
</feature>
<dbReference type="SMART" id="SM00165">
    <property type="entry name" value="UBA"/>
    <property type="match status" value="1"/>
</dbReference>
<evidence type="ECO:0000256" key="7">
    <source>
        <dbReference type="PROSITE-ProRule" id="PRU00104"/>
    </source>
</evidence>
<dbReference type="PROSITE" id="PS50030">
    <property type="entry name" value="UBA"/>
    <property type="match status" value="1"/>
</dbReference>
<dbReference type="UniPathway" id="UPA00143"/>
<feature type="region of interest" description="Disordered" evidence="8">
    <location>
        <begin position="2461"/>
        <end position="2484"/>
    </location>
</feature>
<dbReference type="SUPFAM" id="SSF56204">
    <property type="entry name" value="Hect, E3 ligase catalytic domain"/>
    <property type="match status" value="1"/>
</dbReference>
<dbReference type="InterPro" id="IPR035983">
    <property type="entry name" value="Hect_E3_ubiquitin_ligase"/>
</dbReference>
<proteinExistence type="inferred from homology"/>
<feature type="compositionally biased region" description="Polar residues" evidence="8">
    <location>
        <begin position="203"/>
        <end position="215"/>
    </location>
</feature>
<feature type="domain" description="UBA" evidence="9">
    <location>
        <begin position="1168"/>
        <end position="1208"/>
    </location>
</feature>
<dbReference type="GO" id="GO:0006511">
    <property type="term" value="P:ubiquitin-dependent protein catabolic process"/>
    <property type="evidence" value="ECO:0007669"/>
    <property type="project" value="TreeGrafter"/>
</dbReference>
<dbReference type="Gene3D" id="3.30.2160.10">
    <property type="entry name" value="Hect, E3 ligase catalytic domain"/>
    <property type="match status" value="1"/>
</dbReference>
<feature type="compositionally biased region" description="Low complexity" evidence="8">
    <location>
        <begin position="2339"/>
        <end position="2349"/>
    </location>
</feature>
<sequence length="3410" mass="374516">MRIKKAPKRYTSPPSDVLNLVNAIVQSTDHDLVYLLANFPRWRYPRGDLHTWIPVLDRFDAILAEIIESYKLSHLQHVDFSLQAKTTILEVLRVQRMLVENCTSRKLFCSYDRLHDLLGTTDMDVLHAALYLLLRPCQQYQSQTPVDASFASKIPNRLLALTKGWDQIHAHGLSLVDLADDSNICDIPLESRRVQFRFYPSKPTASSKSHATTRTPPKVRPSVAGSKTGPPDTSMTLDLGSVADQSLPVVASKLERLCRQHSVPDHEHLAALTRSRVLSDLSNSEKRQDLLSIRLLAMATYVYYTPEQAVQSTVFLYEPRLVSQLVDLVRAYTPSTAKVTTSALLLLDACAHHRSRASEVCGYVSGSTSRGALITLLRHITSDLSAGGEFYEPSPDLMDATLTLTALVLSTPTFASMLVGAGILPILLDIVRAKSSRRDNYTPRAVGLIETAIYSTSQGLSMFSNADGINVLVTCIKSEIEILLTCERPEPSDTVAEDTITFYTTQPLRSLLRSIQRLMQASGGTEGLRNLVDSDMPKSLKTIFCQPDRFGPRVYALAANIMATFVNNEPTSLAVLQELQLPHDLYAQLESAPLTTYEALSGVVNAVGAICLNQTGLDMTINTPAVLQTIVESSLRLSDDDSTASDREPVAMMGGCLDELKRHHPTLQPLILQTVVDGFRKALKDGSSFVPDPDSRQQYLLELWPENSNTSSAALQPPLNDASRAIAKALRLLEGILRSGNACQEFVNIDGLDLIFEVAQSPCLPIRYGSSGVAIALTQLCKTMVEREPARLIEASVNSIKSSLHECQPLWSEDTCSDLWQAMDTKSDPLIGDHLRAIRRLIIRITTLNDILGSCSSIIKSDASFVKALGVRSDPSFFLNLGAILRVCSRQHVLFQSSSSKGFPTPNKVGLDCLGFNEPSLGKLSGARFLASRATTAITKMLKTIYKLVGLRHPVDFVHRREAELLCRAIAQIMVDHLQYIGESGRSNFGDDVMSIGIVSMLLLDDRAFEGLAQVALLEFFDKVDGLQELERTMGRVLSHAESEASASDLFGTTTAHTCSGVRLVVLLSASLTSTSALRDLPYTMTMAPNVSPEDLLVKLRYTFFPLAKLLWEAQWLAKSSPSLIRSIAQLYLGIMEGKSESKRPLSEVDNPANIVPPVPPVPTRPPTADPTRVQQLVDMGFVRAAAESALLRSRNNVTVAADLILRMPLALQSEARRPAVEPAANPTAAPDQPGQLAGTVNTNAEDPEVPVAATNEATDSTEDATSETAAEKNHLTSEKMEECRKVLEELRQDGRPKVASRVLELVDVAEELVFDLISAIPEGLPGLTLLLQRALDCITNEILERDKVQSARLRILAVFLSGGYRCRFDEATLTMANQLFSSLQFDALPRPTWIPPMLLVAQAMSLLVTAVSSVRVGEPPETPIVKEPNPFDTARKHIIDLCFNIALDSNATPNELLSALRCLATFSRDSDLGFSSDRIGALLHLLHAKSPVSGVQQLLLLILRHTFEDATTLRSFMTRQVRQWFSMVNKVSDVTHFVRQLRPVALRDPTLFVSAVEQECQLLDPQPPQSVFHLRAKDPSDPLSVAKPEDPFLVTSTAVSSSSIMERLVNELGKSIGSYKDMVKSSTPNNPEVHRSIGTLLSTVTELVGSYMQAKQAFLACPVVIKGHEGAKRRSSVGTIIHQLVCYVSLADDVAADAKSSPSMCLAVSSWASALLVALCSDVIPIANAKDIAEELGPIRKTVLDEIARAIKESTAGNEEVDRRYGSLWALSDLVCRLLSPDSAGNSQRLRQDGSVAKAMLERNFVALLTMATSDMDLNYPDIRLVLTSLLRAVDHLSKLSIKWGKVDMLNAKITDIPVEEDDDSESDSASMDDDSDVDMGEGVEVFRNSALNMYVTGNSYGDPQEEEDDEEMEDDDDEDVSRKNHIRVAKLTMQTDGQDEEVSDLQPDTDMASTVEDSGTDEDDDEMDDDEEEEDDEDYDMDDGDVIINEEVGDAGHEVWNVRISHAMAPADDQDEMMEEEMTEDGEARGTEDGIGSYEEMDPVDPLLIGRQRSSLFTHEHAENGEWGWQVAGSDRATRQFFRVANRLSGNDADLGPFGQGIRQNHPLDHPLLADPGGGTRSQQTLPPALSSLQDSLAGLPGISAEEAVFLLQHLVRHVRHGEMDSINIDLAHLPDGMETVHLSINGRPVPVPTRQSRRTTSFESFEAALGPVPKSTAQRWHDELSLFPGAVGDQISDIVNHIVNRLLPPARLKAEANQPPQAPEDPVSERPSDTVQEQTAPIPAPNPETNHHLVDPGVASPTSAGNTEVQTLPSDADIEMTEQGGQNSLPADTQPTATDDASAESDAPQDISSTNEAPEHRGEDHTENPVSDSLARVTIDIHGQPVDITDAGIDLDFLLALPDDMRADVVEQHMRERSRASRQVVPNQEEIESQISPEFLNALPPDIRAEVLMQEALEHARRSQPQQQAQDQSRTPSALLAASQSGIGRDLADVLLMDPALGAASGPAGVMRPRDAVPEGLSKAAQRAKRDALQLLDRAGVASLVRLLFMPEVMKKPYLLRVLVNLCENSTSQTDILNWLLSILHDGTGDLLIVDRNFQQMSIKSSTTTPSSKSSPMSKLPVSPMPGSLRSLPQLPADHIPAFVALRCLDALSHIVGINFQTVDYFLTEQDLPTGSKKPASKKSKGKERQLPQTKYPIVLLMGLLDRSSLLQAPGVLESLTGVLATITKPLTSPKPVDKSTDPQVTLSVLPSPGGPTSTTTPGHASGDLTNPSETPMASQTPPDGAANRPSIIPSSILRLLPNCLTIGECSGRTFGQTLAVMQNCSSLPDGKSVLVQELSRRAQVLGAALLAELRRVCAYLADEGKNVDGVPLDAFSTPSSNQAQLLRLLKTIDFLHVKKSDTDDPSAGKSAEEKAATEVFVGFDFDVMWTQLSRCLKLAESRDAAENVAMILLPLIEALMVVCKYRDTSRTTRSPSVPPPSATSEDLFVSFTTAHRKILNTIVRNNPSLLGGSFSLLIRDTRILEFDNKRNWFFLKLKRKREPGVPTSVLHLNIRRQYVFEDSFHALQRRKGDEIKYGKLNVRFYNEDGIDAGGVTREWYSALARQIFDPNFALFEPCAADDRTYQPNKASSVNHDHLAYFKFVGRVIGKAIYDGRLLDAYFSRAFYKQILGRSVDIRDMESIDPEYHKSLQWMLENDITGVIDQEFTIEDDQFGEKQVVELKDGGASIPVTEENKDEYVRLVVSYRLHNSIKEQLTAFLDGFYDVVPRHLIEIFEPDQLELLISGITTIDVDELKNATQLSGWKTDDADVAWFWRALRSYSQEERARFLMFVTSSSRVPLGGFTQLQGSSGVQPFQLQRLYGKDGSLPQASTCFNLLLLPKYDSYEQLREKLLFAITETGGFGKA</sequence>